<proteinExistence type="predicted"/>
<dbReference type="EMBL" id="JAAFZH010000012">
    <property type="protein sequence ID" value="NDU97712.1"/>
    <property type="molecule type" value="Genomic_DNA"/>
</dbReference>
<dbReference type="PROSITE" id="PS51257">
    <property type="entry name" value="PROKAR_LIPOPROTEIN"/>
    <property type="match status" value="1"/>
</dbReference>
<dbReference type="AlphaFoldDB" id="A0A6L9LEC3"/>
<dbReference type="RefSeq" id="WP_163953422.1">
    <property type="nucleotide sequence ID" value="NZ_JAAFZH010000012.1"/>
</dbReference>
<keyword evidence="3" id="KW-1185">Reference proteome</keyword>
<gene>
    <name evidence="2" type="ORF">GK108_22700</name>
</gene>
<evidence type="ECO:0000313" key="2">
    <source>
        <dbReference type="EMBL" id="NDU97712.1"/>
    </source>
</evidence>
<protein>
    <submittedName>
        <fullName evidence="2">Uncharacterized protein</fullName>
    </submittedName>
</protein>
<evidence type="ECO:0000256" key="1">
    <source>
        <dbReference type="SAM" id="MobiDB-lite"/>
    </source>
</evidence>
<name>A0A6L9LEC3_9BACT</name>
<comment type="caution">
    <text evidence="2">The sequence shown here is derived from an EMBL/GenBank/DDBJ whole genome shotgun (WGS) entry which is preliminary data.</text>
</comment>
<dbReference type="Proteomes" id="UP000474175">
    <property type="component" value="Unassembled WGS sequence"/>
</dbReference>
<feature type="region of interest" description="Disordered" evidence="1">
    <location>
        <begin position="73"/>
        <end position="97"/>
    </location>
</feature>
<accession>A0A6L9LEC3</accession>
<sequence length="97" mass="11591">MYNNGRRTGKLVNWLTVWGLIVSCIAFNRYVDYQQQRQQGKWYRAQYKAESRRVDSLLIEKRRLEERLRKLENSENPDVSTVQNTDVRPETIASNEL</sequence>
<organism evidence="2 3">
    <name type="scientific">Spirosoma terrae</name>
    <dbReference type="NCBI Taxonomy" id="1968276"/>
    <lineage>
        <taxon>Bacteria</taxon>
        <taxon>Pseudomonadati</taxon>
        <taxon>Bacteroidota</taxon>
        <taxon>Cytophagia</taxon>
        <taxon>Cytophagales</taxon>
        <taxon>Cytophagaceae</taxon>
        <taxon>Spirosoma</taxon>
    </lineage>
</organism>
<feature type="compositionally biased region" description="Polar residues" evidence="1">
    <location>
        <begin position="74"/>
        <end position="97"/>
    </location>
</feature>
<reference evidence="2 3" key="1">
    <citation type="submission" date="2020-02" db="EMBL/GenBank/DDBJ databases">
        <title>Draft genome sequence of two Spirosoma agri KCTC 52727 and Spirosoma terrae KCTC 52035.</title>
        <authorList>
            <person name="Rojas J."/>
            <person name="Ambika Manirajan B."/>
            <person name="Suarez C."/>
            <person name="Ratering S."/>
            <person name="Schnell S."/>
        </authorList>
    </citation>
    <scope>NUCLEOTIDE SEQUENCE [LARGE SCALE GENOMIC DNA]</scope>
    <source>
        <strain evidence="2 3">KCTC 52035</strain>
    </source>
</reference>
<evidence type="ECO:0000313" key="3">
    <source>
        <dbReference type="Proteomes" id="UP000474175"/>
    </source>
</evidence>